<feature type="active site" description="Proton acceptor" evidence="5">
    <location>
        <position position="62"/>
    </location>
</feature>
<dbReference type="InterPro" id="IPR011051">
    <property type="entry name" value="RmlC_Cupin_sf"/>
</dbReference>
<dbReference type="Proteomes" id="UP000001591">
    <property type="component" value="Chromosome"/>
</dbReference>
<dbReference type="KEGG" id="rce:RC1_4073"/>
<dbReference type="SUPFAM" id="SSF51182">
    <property type="entry name" value="RmlC-like cupins"/>
    <property type="match status" value="1"/>
</dbReference>
<evidence type="ECO:0000256" key="7">
    <source>
        <dbReference type="RuleBase" id="RU364069"/>
    </source>
</evidence>
<dbReference type="CDD" id="cd00438">
    <property type="entry name" value="cupin_RmlC"/>
    <property type="match status" value="1"/>
</dbReference>
<dbReference type="HOGENOM" id="CLU_090940_1_1_5"/>
<evidence type="ECO:0000256" key="1">
    <source>
        <dbReference type="ARBA" id="ARBA00001298"/>
    </source>
</evidence>
<sequence length="191" mass="21230">MQVETTPIAGVLLITPRRFFDDRGYFVELYQEERYRAAGVDARFMQDNRSLSRPVYTVRGLHFQRPPFAQAKLVQVLRGSIVDVAVDIRHGSPTFGRHVAVTLSAEAGNQLYVPAGFAHGFCTLEPDTEVHYKVSAPYSREHDGGIHWADPALGIDWPAGPDRAVVSDKDRVLPRLADLGPLFHYEGGTDA</sequence>
<comment type="subunit">
    <text evidence="7">Homodimer.</text>
</comment>
<evidence type="ECO:0000256" key="4">
    <source>
        <dbReference type="ARBA" id="ARBA00019595"/>
    </source>
</evidence>
<gene>
    <name evidence="8" type="primary">rfbC</name>
    <name evidence="8" type="ordered locus">RC1_4073</name>
</gene>
<dbReference type="EMBL" id="CP000613">
    <property type="protein sequence ID" value="ACJ01412.1"/>
    <property type="molecule type" value="Genomic_DNA"/>
</dbReference>
<dbReference type="Pfam" id="PF00908">
    <property type="entry name" value="dTDP_sugar_isom"/>
    <property type="match status" value="1"/>
</dbReference>
<comment type="catalytic activity">
    <reaction evidence="1 7">
        <text>dTDP-4-dehydro-6-deoxy-alpha-D-glucose = dTDP-4-dehydro-beta-L-rhamnose</text>
        <dbReference type="Rhea" id="RHEA:16969"/>
        <dbReference type="ChEBI" id="CHEBI:57649"/>
        <dbReference type="ChEBI" id="CHEBI:62830"/>
        <dbReference type="EC" id="5.1.3.13"/>
    </reaction>
</comment>
<reference evidence="8 9" key="1">
    <citation type="journal article" date="2010" name="BMC Genomics">
        <title>Metabolic flexibility revealed in the genome of the cyst-forming alpha-1 proteobacterium Rhodospirillum centenum.</title>
        <authorList>
            <person name="Lu Y.K."/>
            <person name="Marden J."/>
            <person name="Han M."/>
            <person name="Swingley W.D."/>
            <person name="Mastrian S.D."/>
            <person name="Chowdhury S.R."/>
            <person name="Hao J."/>
            <person name="Helmy T."/>
            <person name="Kim S."/>
            <person name="Kurdoglu A.A."/>
            <person name="Matthies H.J."/>
            <person name="Rollo D."/>
            <person name="Stothard P."/>
            <person name="Blankenship R.E."/>
            <person name="Bauer C.E."/>
            <person name="Touchman J.W."/>
        </authorList>
    </citation>
    <scope>NUCLEOTIDE SEQUENCE [LARGE SCALE GENOMIC DNA]</scope>
    <source>
        <strain evidence="9">ATCC 51521 / SW</strain>
    </source>
</reference>
<dbReference type="PANTHER" id="PTHR21047">
    <property type="entry name" value="DTDP-6-DEOXY-D-GLUCOSE-3,5 EPIMERASE"/>
    <property type="match status" value="1"/>
</dbReference>
<dbReference type="InterPro" id="IPR014710">
    <property type="entry name" value="RmlC-like_jellyroll"/>
</dbReference>
<dbReference type="GO" id="GO:0008830">
    <property type="term" value="F:dTDP-4-dehydrorhamnose 3,5-epimerase activity"/>
    <property type="evidence" value="ECO:0007669"/>
    <property type="project" value="UniProtKB-UniRule"/>
</dbReference>
<dbReference type="Gene3D" id="2.60.120.10">
    <property type="entry name" value="Jelly Rolls"/>
    <property type="match status" value="1"/>
</dbReference>
<evidence type="ECO:0000313" key="8">
    <source>
        <dbReference type="EMBL" id="ACJ01412.1"/>
    </source>
</evidence>
<evidence type="ECO:0000256" key="5">
    <source>
        <dbReference type="PIRSR" id="PIRSR600888-1"/>
    </source>
</evidence>
<dbReference type="OrthoDB" id="9800680at2"/>
<comment type="pathway">
    <text evidence="7">Carbohydrate biosynthesis; dTDP-L-rhamnose biosynthesis.</text>
</comment>
<dbReference type="PANTHER" id="PTHR21047:SF2">
    <property type="entry name" value="THYMIDINE DIPHOSPHO-4-KETO-RHAMNOSE 3,5-EPIMERASE"/>
    <property type="match status" value="1"/>
</dbReference>
<dbReference type="InterPro" id="IPR000888">
    <property type="entry name" value="RmlC-like"/>
</dbReference>
<feature type="site" description="Participates in a stacking interaction with the thymidine ring of dTDP-4-oxo-6-deoxyglucose" evidence="6">
    <location>
        <position position="138"/>
    </location>
</feature>
<feature type="active site" description="Proton donor" evidence="5">
    <location>
        <position position="132"/>
    </location>
</feature>
<name>B6IYN8_RHOCS</name>
<accession>B6IYN8</accession>
<dbReference type="EC" id="5.1.3.13" evidence="3 7"/>
<evidence type="ECO:0000256" key="2">
    <source>
        <dbReference type="ARBA" id="ARBA00001997"/>
    </source>
</evidence>
<protein>
    <recommendedName>
        <fullName evidence="4 7">dTDP-4-dehydrorhamnose 3,5-epimerase</fullName>
        <ecNumber evidence="3 7">5.1.3.13</ecNumber>
    </recommendedName>
    <alternativeName>
        <fullName evidence="7">Thymidine diphospho-4-keto-rhamnose 3,5-epimerase</fullName>
    </alternativeName>
</protein>
<evidence type="ECO:0000313" key="9">
    <source>
        <dbReference type="Proteomes" id="UP000001591"/>
    </source>
</evidence>
<dbReference type="STRING" id="414684.RC1_4073"/>
<comment type="function">
    <text evidence="2 7">Catalyzes the epimerization of the C3' and C5'positions of dTDP-6-deoxy-D-xylo-4-hexulose, forming dTDP-6-deoxy-L-lyxo-4-hexulose.</text>
</comment>
<keyword evidence="9" id="KW-1185">Reference proteome</keyword>
<proteinExistence type="inferred from homology"/>
<evidence type="ECO:0000256" key="3">
    <source>
        <dbReference type="ARBA" id="ARBA00012098"/>
    </source>
</evidence>
<comment type="similarity">
    <text evidence="7">Belongs to the dTDP-4-dehydrorhamnose 3,5-epimerase family.</text>
</comment>
<dbReference type="GO" id="GO:0000271">
    <property type="term" value="P:polysaccharide biosynthetic process"/>
    <property type="evidence" value="ECO:0007669"/>
    <property type="project" value="TreeGrafter"/>
</dbReference>
<dbReference type="GO" id="GO:0005829">
    <property type="term" value="C:cytosol"/>
    <property type="evidence" value="ECO:0007669"/>
    <property type="project" value="TreeGrafter"/>
</dbReference>
<dbReference type="UniPathway" id="UPA00124"/>
<dbReference type="eggNOG" id="COG1898">
    <property type="taxonomic scope" value="Bacteria"/>
</dbReference>
<keyword evidence="7 8" id="KW-0413">Isomerase</keyword>
<organism evidence="8 9">
    <name type="scientific">Rhodospirillum centenum (strain ATCC 51521 / SW)</name>
    <dbReference type="NCBI Taxonomy" id="414684"/>
    <lineage>
        <taxon>Bacteria</taxon>
        <taxon>Pseudomonadati</taxon>
        <taxon>Pseudomonadota</taxon>
        <taxon>Alphaproteobacteria</taxon>
        <taxon>Rhodospirillales</taxon>
        <taxon>Rhodospirillaceae</taxon>
        <taxon>Rhodospirillum</taxon>
    </lineage>
</organism>
<dbReference type="NCBIfam" id="TIGR01221">
    <property type="entry name" value="rmlC"/>
    <property type="match status" value="1"/>
</dbReference>
<dbReference type="AlphaFoldDB" id="B6IYN8"/>
<dbReference type="GO" id="GO:0019305">
    <property type="term" value="P:dTDP-rhamnose biosynthetic process"/>
    <property type="evidence" value="ECO:0007669"/>
    <property type="project" value="UniProtKB-UniRule"/>
</dbReference>
<evidence type="ECO:0000256" key="6">
    <source>
        <dbReference type="PIRSR" id="PIRSR600888-3"/>
    </source>
</evidence>